<dbReference type="InterPro" id="IPR024732">
    <property type="entry name" value="NAGLU_C"/>
</dbReference>
<dbReference type="InterPro" id="IPR017853">
    <property type="entry name" value="GH"/>
</dbReference>
<feature type="domain" description="Alpha-N-acetylglucosaminidase tim-barrel" evidence="2">
    <location>
        <begin position="69"/>
        <end position="404"/>
    </location>
</feature>
<dbReference type="Proteomes" id="UP000037460">
    <property type="component" value="Unassembled WGS sequence"/>
</dbReference>
<dbReference type="InterPro" id="IPR024733">
    <property type="entry name" value="NAGLU_tim-barrel"/>
</dbReference>
<accession>A0A0M0KAK8</accession>
<keyword evidence="6" id="KW-1185">Reference proteome</keyword>
<evidence type="ECO:0000313" key="5">
    <source>
        <dbReference type="EMBL" id="KOO35865.1"/>
    </source>
</evidence>
<dbReference type="Gene3D" id="3.20.20.80">
    <property type="entry name" value="Glycosidases"/>
    <property type="match status" value="1"/>
</dbReference>
<dbReference type="SUPFAM" id="SSF51445">
    <property type="entry name" value="(Trans)glycosidases"/>
    <property type="match status" value="1"/>
</dbReference>
<dbReference type="PANTHER" id="PTHR12872">
    <property type="entry name" value="ALPHA-N-ACETYLGLUCOSAMINIDASE"/>
    <property type="match status" value="1"/>
</dbReference>
<evidence type="ECO:0000256" key="1">
    <source>
        <dbReference type="ARBA" id="ARBA00022801"/>
    </source>
</evidence>
<dbReference type="PANTHER" id="PTHR12872:SF1">
    <property type="entry name" value="ALPHA-N-ACETYLGLUCOSAMINIDASE"/>
    <property type="match status" value="1"/>
</dbReference>
<dbReference type="InterPro" id="IPR024240">
    <property type="entry name" value="NAGLU_N"/>
</dbReference>
<comment type="caution">
    <text evidence="5">The sequence shown here is derived from an EMBL/GenBank/DDBJ whole genome shotgun (WGS) entry which is preliminary data.</text>
</comment>
<protein>
    <submittedName>
        <fullName evidence="5">Lysosomal alpha-n-acetyl glucosaminidase</fullName>
    </submittedName>
</protein>
<dbReference type="OrthoDB" id="64736at2759"/>
<dbReference type="Gene3D" id="1.20.120.670">
    <property type="entry name" value="N-acetyl-b-d-glucoasminidase"/>
    <property type="match status" value="1"/>
</dbReference>
<proteinExistence type="predicted"/>
<dbReference type="EMBL" id="JWZX01000725">
    <property type="protein sequence ID" value="KOO35865.1"/>
    <property type="molecule type" value="Genomic_DNA"/>
</dbReference>
<evidence type="ECO:0000313" key="6">
    <source>
        <dbReference type="Proteomes" id="UP000037460"/>
    </source>
</evidence>
<dbReference type="InterPro" id="IPR007781">
    <property type="entry name" value="NAGLU"/>
</dbReference>
<feature type="domain" description="Alpha-N-acetylglucosaminidase N-terminal" evidence="3">
    <location>
        <begin position="5"/>
        <end position="53"/>
    </location>
</feature>
<keyword evidence="1" id="KW-0378">Hydrolase</keyword>
<dbReference type="Pfam" id="PF12971">
    <property type="entry name" value="NAGLU_N"/>
    <property type="match status" value="1"/>
</dbReference>
<sequence>MQLDSDGKSIILRGSGAVELASAFNWYLNDYLNVTIDWSTYGDKQLPTSGPLPLPEKSPVVSRRVAWTYYMNVCTYGYSLAFVPWSYWEQHIDWMAMQGINLPLAFLGQEWVWARVFESFNISLAEQQSFYSGAAFLPWFRMGNMQGFGGPLSDSWMTARRDLAIKVFARMRELGMTPALSAFAGHVPAAFATHFPSAKISRSPDWAGFDLADPVTAPYADVWLLDPAEPLFVEVGKRFIELQTATYGTDHIYQADTFNEIAPPTHDPDYLRASSAAVYAAMAAADPSAIWLMQGWLFQSSWWTNRDIQAYLGGVPRGSMWLLDLFGDSNPIWSKTASYYGHPFIFCTLLNFGGQQGIVGNTPRVVTGFEAALANSTVNGVGITMEGIWTNYNMFELQLLLTWEGARFTPGTVAPKYDPVAYHAAYGHRKYGGVAHPSAVAAWALLGSTIYSGNGGGFGSIISGVPSLAGINCPHPPIGEQPPSPEAPPGYERRHPLDGYWDPPPGARLNRSVTECADLCDAAGDQCDAFEVYIHYPPDRGDCYPMLSANKPFVPMGAESRTYLKKKPMQPQAVREADGVVVGAAAAAVSREQRVSQASGAAARDAACALDSASASRRRAEASTFQSVWKLLLEAKDSHGHVPSFRFDVVDVGREVIAANFTAMFAVYNANFVAKNAAATAVLARQLLQTIDDYERLLSTDVNFLLGRWIAWARDWGEDAEAKALLEYGARNQLTLWGPTGQINDYAKKEWSGIVATYYKPRWAKMLNAAQAYLEGGATGSWADASVEYCRDTWATLEKPWQTDYTTTFPTTPTADTIDVALSLMSVYGAQ</sequence>
<dbReference type="Pfam" id="PF12972">
    <property type="entry name" value="NAGLU_C"/>
    <property type="match status" value="1"/>
</dbReference>
<dbReference type="AlphaFoldDB" id="A0A0M0KAK8"/>
<organism evidence="5 6">
    <name type="scientific">Chrysochromulina tobinii</name>
    <dbReference type="NCBI Taxonomy" id="1460289"/>
    <lineage>
        <taxon>Eukaryota</taxon>
        <taxon>Haptista</taxon>
        <taxon>Haptophyta</taxon>
        <taxon>Prymnesiophyceae</taxon>
        <taxon>Prymnesiales</taxon>
        <taxon>Chrysochromulinaceae</taxon>
        <taxon>Chrysochromulina</taxon>
    </lineage>
</organism>
<evidence type="ECO:0000259" key="2">
    <source>
        <dbReference type="Pfam" id="PF05089"/>
    </source>
</evidence>
<dbReference type="Pfam" id="PF05089">
    <property type="entry name" value="NAGLU"/>
    <property type="match status" value="1"/>
</dbReference>
<dbReference type="GO" id="GO:0016787">
    <property type="term" value="F:hydrolase activity"/>
    <property type="evidence" value="ECO:0007669"/>
    <property type="project" value="UniProtKB-KW"/>
</dbReference>
<dbReference type="InterPro" id="IPR029018">
    <property type="entry name" value="Hex-like_dom2"/>
</dbReference>
<evidence type="ECO:0000259" key="4">
    <source>
        <dbReference type="Pfam" id="PF12972"/>
    </source>
</evidence>
<dbReference type="Gene3D" id="3.30.379.10">
    <property type="entry name" value="Chitobiase/beta-hexosaminidase domain 2-like"/>
    <property type="match status" value="1"/>
</dbReference>
<gene>
    <name evidence="5" type="ORF">Ctob_011629</name>
</gene>
<name>A0A0M0KAK8_9EUKA</name>
<reference evidence="6" key="1">
    <citation type="journal article" date="2015" name="PLoS Genet.">
        <title>Genome Sequence and Transcriptome Analyses of Chrysochromulina tobin: Metabolic Tools for Enhanced Algal Fitness in the Prominent Order Prymnesiales (Haptophyceae).</title>
        <authorList>
            <person name="Hovde B.T."/>
            <person name="Deodato C.R."/>
            <person name="Hunsperger H.M."/>
            <person name="Ryken S.A."/>
            <person name="Yost W."/>
            <person name="Jha R.K."/>
            <person name="Patterson J."/>
            <person name="Monnat R.J. Jr."/>
            <person name="Barlow S.B."/>
            <person name="Starkenburg S.R."/>
            <person name="Cattolico R.A."/>
        </authorList>
    </citation>
    <scope>NUCLEOTIDE SEQUENCE</scope>
    <source>
        <strain evidence="6">CCMP291</strain>
    </source>
</reference>
<feature type="domain" description="Alpha-N-acetylglucosaminidase C-terminal" evidence="4">
    <location>
        <begin position="621"/>
        <end position="825"/>
    </location>
</feature>
<evidence type="ECO:0000259" key="3">
    <source>
        <dbReference type="Pfam" id="PF12971"/>
    </source>
</evidence>